<keyword evidence="1" id="KW-1133">Transmembrane helix</keyword>
<dbReference type="HOGENOM" id="CLU_1678426_0_0_1"/>
<accession>R0ML99</accession>
<keyword evidence="3" id="KW-1185">Reference proteome</keyword>
<dbReference type="AlphaFoldDB" id="R0ML99"/>
<dbReference type="EMBL" id="KB908919">
    <property type="protein sequence ID" value="EOB15005.1"/>
    <property type="molecule type" value="Genomic_DNA"/>
</dbReference>
<dbReference type="VEuPathDB" id="MicrosporidiaDB:NBO_11g0076"/>
<dbReference type="Proteomes" id="UP000016927">
    <property type="component" value="Unassembled WGS sequence"/>
</dbReference>
<keyword evidence="1" id="KW-0472">Membrane</keyword>
<gene>
    <name evidence="2" type="ORF">NBO_11g0076</name>
</gene>
<evidence type="ECO:0000313" key="3">
    <source>
        <dbReference type="Proteomes" id="UP000016927"/>
    </source>
</evidence>
<proteinExistence type="predicted"/>
<sequence length="157" mass="18342">MILKYIDIEQDLLNNRLSQDQKNLPEFISSTATYEALKNSYDEFCVDENNTEDITIFNYFNEIDGKDKAKTGNFDKRLHFVPDEFKSEALAFEQNDLKDVSFYRSRRDVESDNNLLDVSQMSVEQVKSNAFAPYAHLPLLFISIFILKALFKVKKIF</sequence>
<protein>
    <submittedName>
        <fullName evidence="2">Uncharacterized protein</fullName>
    </submittedName>
</protein>
<name>R0ML99_NOSB1</name>
<keyword evidence="1" id="KW-0812">Transmembrane</keyword>
<evidence type="ECO:0000256" key="1">
    <source>
        <dbReference type="SAM" id="Phobius"/>
    </source>
</evidence>
<reference evidence="2 3" key="1">
    <citation type="journal article" date="2013" name="BMC Genomics">
        <title>Comparative genomics of parasitic silkworm microsporidia reveal an association between genome expansion and host adaptation.</title>
        <authorList>
            <person name="Pan G."/>
            <person name="Xu J."/>
            <person name="Li T."/>
            <person name="Xia Q."/>
            <person name="Liu S.L."/>
            <person name="Zhang G."/>
            <person name="Li S."/>
            <person name="Li C."/>
            <person name="Liu H."/>
            <person name="Yang L."/>
            <person name="Liu T."/>
            <person name="Zhang X."/>
            <person name="Wu Z."/>
            <person name="Fan W."/>
            <person name="Dang X."/>
            <person name="Xiang H."/>
            <person name="Tao M."/>
            <person name="Li Y."/>
            <person name="Hu J."/>
            <person name="Li Z."/>
            <person name="Lin L."/>
            <person name="Luo J."/>
            <person name="Geng L."/>
            <person name="Wang L."/>
            <person name="Long M."/>
            <person name="Wan Y."/>
            <person name="He N."/>
            <person name="Zhang Z."/>
            <person name="Lu C."/>
            <person name="Keeling P.J."/>
            <person name="Wang J."/>
            <person name="Xiang Z."/>
            <person name="Zhou Z."/>
        </authorList>
    </citation>
    <scope>NUCLEOTIDE SEQUENCE [LARGE SCALE GENOMIC DNA]</scope>
    <source>
        <strain evidence="3">CQ1 / CVCC 102059</strain>
    </source>
</reference>
<organism evidence="2 3">
    <name type="scientific">Nosema bombycis (strain CQ1 / CVCC 102059)</name>
    <name type="common">Microsporidian parasite</name>
    <name type="synonym">Pebrine of silkworm</name>
    <dbReference type="NCBI Taxonomy" id="578461"/>
    <lineage>
        <taxon>Eukaryota</taxon>
        <taxon>Fungi</taxon>
        <taxon>Fungi incertae sedis</taxon>
        <taxon>Microsporidia</taxon>
        <taxon>Nosematidae</taxon>
        <taxon>Nosema</taxon>
    </lineage>
</organism>
<feature type="transmembrane region" description="Helical" evidence="1">
    <location>
        <begin position="131"/>
        <end position="151"/>
    </location>
</feature>
<evidence type="ECO:0000313" key="2">
    <source>
        <dbReference type="EMBL" id="EOB15005.1"/>
    </source>
</evidence>